<dbReference type="PANTHER" id="PTHR30273">
    <property type="entry name" value="PERIPLASMIC SIGNAL SENSOR AND SIGMA FACTOR ACTIVATOR FECR-RELATED"/>
    <property type="match status" value="1"/>
</dbReference>
<keyword evidence="2" id="KW-1015">Disulfide bond</keyword>
<keyword evidence="1" id="KW-0732">Signal</keyword>
<evidence type="ECO:0000259" key="3">
    <source>
        <dbReference type="SMART" id="SM00560"/>
    </source>
</evidence>
<dbReference type="Gene3D" id="2.60.120.200">
    <property type="match status" value="1"/>
</dbReference>
<dbReference type="SUPFAM" id="SSF49899">
    <property type="entry name" value="Concanavalin A-like lectins/glucanases"/>
    <property type="match status" value="1"/>
</dbReference>
<dbReference type="PANTHER" id="PTHR30273:SF2">
    <property type="entry name" value="PROTEIN FECR"/>
    <property type="match status" value="1"/>
</dbReference>
<sequence>MTEQENKELESLLMEITEGELSSEQSHRLAEVIRQHPEAKQQYLEYCQIHTMLAWEHGLLVDLQLLDPSDTPAPPSVSFGSWKPLAVAAALVLAGVILWSPWDAPSKMKPGETVASLTRSVAASLELSGASSEFNTGSPVRIGSYQLDEGIAQITFESGVEVVIESPASFEIHGPEFMILNEGRLAANVTPEGVGFTVETPDAEVVDYGTEFAIEVVGQRSTEVHVFKGEVEVQPKQQDTAIAPVRLVTNQATRIDHSTLIPLGISVDDQRFLRSLDEPEPTYSGQVRELLPLAYYRMGVMDDGHTLKDAARGHGNTASVVKGDTRRQPFAPGRIGSSLRLGGPKAGGYAHISSALELPTTEFTIMSWIRTQTLPRKAVLVSDMNLSGEETLRFGFVGDHGHLGLTIANAMRTLQIVDSSPLPLEDWTHVAVVKTTEELRLYRNGALVSSQSLNGFQAQSHNPLSIGGIPKDSGVKKRRQRSGFWHGRIDELAFFGSALTSEQIENLFQLTPSI</sequence>
<accession>A0A5C6D576</accession>
<feature type="domain" description="LamG-like jellyroll fold" evidence="3">
    <location>
        <begin position="361"/>
        <end position="502"/>
    </location>
</feature>
<evidence type="ECO:0000313" key="5">
    <source>
        <dbReference type="Proteomes" id="UP000319143"/>
    </source>
</evidence>
<dbReference type="InterPro" id="IPR006558">
    <property type="entry name" value="LamG-like"/>
</dbReference>
<comment type="caution">
    <text evidence="4">The sequence shown here is derived from an EMBL/GenBank/DDBJ whole genome shotgun (WGS) entry which is preliminary data.</text>
</comment>
<gene>
    <name evidence="4" type="ORF">Poly41_57990</name>
</gene>
<name>A0A5C6D576_9BACT</name>
<dbReference type="InterPro" id="IPR012373">
    <property type="entry name" value="Ferrdict_sens_TM"/>
</dbReference>
<proteinExistence type="predicted"/>
<evidence type="ECO:0000256" key="1">
    <source>
        <dbReference type="ARBA" id="ARBA00022729"/>
    </source>
</evidence>
<organism evidence="4 5">
    <name type="scientific">Novipirellula artificiosorum</name>
    <dbReference type="NCBI Taxonomy" id="2528016"/>
    <lineage>
        <taxon>Bacteria</taxon>
        <taxon>Pseudomonadati</taxon>
        <taxon>Planctomycetota</taxon>
        <taxon>Planctomycetia</taxon>
        <taxon>Pirellulales</taxon>
        <taxon>Pirellulaceae</taxon>
        <taxon>Novipirellula</taxon>
    </lineage>
</organism>
<evidence type="ECO:0000313" key="4">
    <source>
        <dbReference type="EMBL" id="TWU32313.1"/>
    </source>
</evidence>
<dbReference type="SMART" id="SM00560">
    <property type="entry name" value="LamGL"/>
    <property type="match status" value="1"/>
</dbReference>
<keyword evidence="5" id="KW-1185">Reference proteome</keyword>
<reference evidence="4 5" key="1">
    <citation type="submission" date="2019-02" db="EMBL/GenBank/DDBJ databases">
        <title>Deep-cultivation of Planctomycetes and their phenomic and genomic characterization uncovers novel biology.</title>
        <authorList>
            <person name="Wiegand S."/>
            <person name="Jogler M."/>
            <person name="Boedeker C."/>
            <person name="Pinto D."/>
            <person name="Vollmers J."/>
            <person name="Rivas-Marin E."/>
            <person name="Kohn T."/>
            <person name="Peeters S.H."/>
            <person name="Heuer A."/>
            <person name="Rast P."/>
            <person name="Oberbeckmann S."/>
            <person name="Bunk B."/>
            <person name="Jeske O."/>
            <person name="Meyerdierks A."/>
            <person name="Storesund J.E."/>
            <person name="Kallscheuer N."/>
            <person name="Luecker S."/>
            <person name="Lage O.M."/>
            <person name="Pohl T."/>
            <person name="Merkel B.J."/>
            <person name="Hornburger P."/>
            <person name="Mueller R.-W."/>
            <person name="Bruemmer F."/>
            <person name="Labrenz M."/>
            <person name="Spormann A.M."/>
            <person name="Op Den Camp H."/>
            <person name="Overmann J."/>
            <person name="Amann R."/>
            <person name="Jetten M.S.M."/>
            <person name="Mascher T."/>
            <person name="Medema M.H."/>
            <person name="Devos D.P."/>
            <person name="Kaster A.-K."/>
            <person name="Ovreas L."/>
            <person name="Rohde M."/>
            <person name="Galperin M.Y."/>
            <person name="Jogler C."/>
        </authorList>
    </citation>
    <scope>NUCLEOTIDE SEQUENCE [LARGE SCALE GENOMIC DNA]</scope>
    <source>
        <strain evidence="4 5">Poly41</strain>
    </source>
</reference>
<evidence type="ECO:0000256" key="2">
    <source>
        <dbReference type="ARBA" id="ARBA00023157"/>
    </source>
</evidence>
<protein>
    <submittedName>
        <fullName evidence="4">FecR protein</fullName>
    </submittedName>
</protein>
<dbReference type="Pfam" id="PF04773">
    <property type="entry name" value="FecR"/>
    <property type="match status" value="1"/>
</dbReference>
<dbReference type="AlphaFoldDB" id="A0A5C6D576"/>
<dbReference type="InterPro" id="IPR006860">
    <property type="entry name" value="FecR"/>
</dbReference>
<dbReference type="Pfam" id="PF13385">
    <property type="entry name" value="Laminin_G_3"/>
    <property type="match status" value="1"/>
</dbReference>
<dbReference type="EMBL" id="SJPV01000013">
    <property type="protein sequence ID" value="TWU32313.1"/>
    <property type="molecule type" value="Genomic_DNA"/>
</dbReference>
<dbReference type="InterPro" id="IPR013320">
    <property type="entry name" value="ConA-like_dom_sf"/>
</dbReference>
<dbReference type="Gene3D" id="2.60.120.1440">
    <property type="match status" value="1"/>
</dbReference>
<dbReference type="GO" id="GO:0016989">
    <property type="term" value="F:sigma factor antagonist activity"/>
    <property type="evidence" value="ECO:0007669"/>
    <property type="project" value="TreeGrafter"/>
</dbReference>
<dbReference type="Proteomes" id="UP000319143">
    <property type="component" value="Unassembled WGS sequence"/>
</dbReference>